<sequence length="112" mass="11843">MAFAAGGAAPAFASTVRSARSWEMATYVCNTDNCALPPVAGANLTLSPDPSRAYDTQSVLLEHNGQKLGYLPRHIGHLVSGMLSLGIPIEAQVRRVRTAPRLKIDIALKASA</sequence>
<keyword evidence="2" id="KW-1185">Reference proteome</keyword>
<evidence type="ECO:0000313" key="1">
    <source>
        <dbReference type="EMBL" id="SDH15993.1"/>
    </source>
</evidence>
<gene>
    <name evidence="1" type="ORF">SAMN04487974_1268</name>
</gene>
<organism evidence="1 2">
    <name type="scientific">Pelagibacterium luteolum</name>
    <dbReference type="NCBI Taxonomy" id="440168"/>
    <lineage>
        <taxon>Bacteria</taxon>
        <taxon>Pseudomonadati</taxon>
        <taxon>Pseudomonadota</taxon>
        <taxon>Alphaproteobacteria</taxon>
        <taxon>Hyphomicrobiales</taxon>
        <taxon>Devosiaceae</taxon>
        <taxon>Pelagibacterium</taxon>
    </lineage>
</organism>
<proteinExistence type="predicted"/>
<dbReference type="EMBL" id="FNCS01000026">
    <property type="protein sequence ID" value="SDH15993.1"/>
    <property type="molecule type" value="Genomic_DNA"/>
</dbReference>
<evidence type="ECO:0000313" key="2">
    <source>
        <dbReference type="Proteomes" id="UP000199495"/>
    </source>
</evidence>
<evidence type="ECO:0008006" key="3">
    <source>
        <dbReference type="Google" id="ProtNLM"/>
    </source>
</evidence>
<protein>
    <recommendedName>
        <fullName evidence="3">HIRAN domain-containing protein</fullName>
    </recommendedName>
</protein>
<accession>A0A1G8A551</accession>
<dbReference type="Gene3D" id="3.30.70.2330">
    <property type="match status" value="1"/>
</dbReference>
<dbReference type="Proteomes" id="UP000199495">
    <property type="component" value="Unassembled WGS sequence"/>
</dbReference>
<dbReference type="AlphaFoldDB" id="A0A1G8A551"/>
<name>A0A1G8A551_9HYPH</name>
<dbReference type="STRING" id="440168.SAMN04487974_1268"/>
<reference evidence="1 2" key="1">
    <citation type="submission" date="2016-10" db="EMBL/GenBank/DDBJ databases">
        <authorList>
            <person name="de Groot N.N."/>
        </authorList>
    </citation>
    <scope>NUCLEOTIDE SEQUENCE [LARGE SCALE GENOMIC DNA]</scope>
    <source>
        <strain evidence="1 2">CGMCC 1.10267</strain>
    </source>
</reference>